<feature type="signal peptide" evidence="1">
    <location>
        <begin position="1"/>
        <end position="25"/>
    </location>
</feature>
<dbReference type="GO" id="GO:0005615">
    <property type="term" value="C:extracellular space"/>
    <property type="evidence" value="ECO:0007669"/>
    <property type="project" value="TreeGrafter"/>
</dbReference>
<reference evidence="2" key="1">
    <citation type="submission" date="2022-07" db="EMBL/GenBank/DDBJ databases">
        <title>Phylogenomic reconstructions and comparative analyses of Kickxellomycotina fungi.</title>
        <authorList>
            <person name="Reynolds N.K."/>
            <person name="Stajich J.E."/>
            <person name="Barry K."/>
            <person name="Grigoriev I.V."/>
            <person name="Crous P."/>
            <person name="Smith M.E."/>
        </authorList>
    </citation>
    <scope>NUCLEOTIDE SEQUENCE</scope>
    <source>
        <strain evidence="2">IMI 214461</strain>
    </source>
</reference>
<proteinExistence type="predicted"/>
<name>A0A9W8BD74_9FUNG</name>
<dbReference type="Proteomes" id="UP001150907">
    <property type="component" value="Unassembled WGS sequence"/>
</dbReference>
<dbReference type="EMBL" id="JANBQF010000842">
    <property type="protein sequence ID" value="KAJ1998863.1"/>
    <property type="molecule type" value="Genomic_DNA"/>
</dbReference>
<dbReference type="GO" id="GO:0004621">
    <property type="term" value="F:glycosylphosphatidylinositol phospholipase D activity"/>
    <property type="evidence" value="ECO:0007669"/>
    <property type="project" value="TreeGrafter"/>
</dbReference>
<gene>
    <name evidence="2" type="ORF">H4R26_005296</name>
</gene>
<accession>A0A9W8BD74</accession>
<dbReference type="AlphaFoldDB" id="A0A9W8BD74"/>
<evidence type="ECO:0000313" key="3">
    <source>
        <dbReference type="Proteomes" id="UP001150907"/>
    </source>
</evidence>
<comment type="caution">
    <text evidence="2">The sequence shown here is derived from an EMBL/GenBank/DDBJ whole genome shotgun (WGS) entry which is preliminary data.</text>
</comment>
<dbReference type="PANTHER" id="PTHR23221:SF7">
    <property type="entry name" value="PHOSPHATIDYLINOSITOL-GLYCAN-SPECIFIC PHOSPHOLIPASE D"/>
    <property type="match status" value="1"/>
</dbReference>
<sequence length="114" mass="12722">MYHDGYYKVLVVLGLGLCALGCGPAVHNEAAERARQWFSNSATTGRVAEYGGILERHPKSLQAGVVFPDWGYGCLSMDEEAETAHWTPFLRHGVTYVQQRYSKPYSERAEQVIA</sequence>
<dbReference type="OrthoDB" id="5317514at2759"/>
<evidence type="ECO:0000313" key="2">
    <source>
        <dbReference type="EMBL" id="KAJ1998863.1"/>
    </source>
</evidence>
<feature type="non-terminal residue" evidence="2">
    <location>
        <position position="114"/>
    </location>
</feature>
<dbReference type="PANTHER" id="PTHR23221">
    <property type="entry name" value="GLYCOSYLPHOSPHATIDYLINOSITOL PHOSPHOLIPASE D"/>
    <property type="match status" value="1"/>
</dbReference>
<feature type="chain" id="PRO_5040931833" evidence="1">
    <location>
        <begin position="26"/>
        <end position="114"/>
    </location>
</feature>
<protein>
    <submittedName>
        <fullName evidence="2">Uncharacterized protein</fullName>
    </submittedName>
</protein>
<keyword evidence="3" id="KW-1185">Reference proteome</keyword>
<dbReference type="GO" id="GO:0031012">
    <property type="term" value="C:extracellular matrix"/>
    <property type="evidence" value="ECO:0007669"/>
    <property type="project" value="TreeGrafter"/>
</dbReference>
<organism evidence="2 3">
    <name type="scientific">Coemansia thaxteri</name>
    <dbReference type="NCBI Taxonomy" id="2663907"/>
    <lineage>
        <taxon>Eukaryota</taxon>
        <taxon>Fungi</taxon>
        <taxon>Fungi incertae sedis</taxon>
        <taxon>Zoopagomycota</taxon>
        <taxon>Kickxellomycotina</taxon>
        <taxon>Kickxellomycetes</taxon>
        <taxon>Kickxellales</taxon>
        <taxon>Kickxellaceae</taxon>
        <taxon>Coemansia</taxon>
    </lineage>
</organism>
<keyword evidence="1" id="KW-0732">Signal</keyword>
<evidence type="ECO:0000256" key="1">
    <source>
        <dbReference type="SAM" id="SignalP"/>
    </source>
</evidence>